<keyword evidence="3" id="KW-1185">Reference proteome</keyword>
<evidence type="ECO:0000313" key="2">
    <source>
        <dbReference type="EMBL" id="KUF18654.1"/>
    </source>
</evidence>
<organism evidence="2 3">
    <name type="scientific">Streptomyces silvensis</name>
    <dbReference type="NCBI Taxonomy" id="1765722"/>
    <lineage>
        <taxon>Bacteria</taxon>
        <taxon>Bacillati</taxon>
        <taxon>Actinomycetota</taxon>
        <taxon>Actinomycetes</taxon>
        <taxon>Kitasatosporales</taxon>
        <taxon>Streptomycetaceae</taxon>
        <taxon>Streptomyces</taxon>
    </lineage>
</organism>
<dbReference type="InterPro" id="IPR012338">
    <property type="entry name" value="Beta-lactam/transpept-like"/>
</dbReference>
<feature type="domain" description="Beta-lactamase-related" evidence="1">
    <location>
        <begin position="1"/>
        <end position="184"/>
    </location>
</feature>
<evidence type="ECO:0000313" key="3">
    <source>
        <dbReference type="Proteomes" id="UP000054804"/>
    </source>
</evidence>
<dbReference type="AlphaFoldDB" id="A0A0W7X6U1"/>
<reference evidence="2 3" key="1">
    <citation type="submission" date="2015-12" db="EMBL/GenBank/DDBJ databases">
        <title>Draft genome sequence of Streptomyces silvensis ATCC 53525, a producer of novel hormone antagonists.</title>
        <authorList>
            <person name="Johnston C.W."/>
            <person name="Li Y."/>
            <person name="Magarvey N.A."/>
        </authorList>
    </citation>
    <scope>NUCLEOTIDE SEQUENCE [LARGE SCALE GENOMIC DNA]</scope>
    <source>
        <strain evidence="2 3">ATCC 53525</strain>
    </source>
</reference>
<dbReference type="Proteomes" id="UP000054804">
    <property type="component" value="Unassembled WGS sequence"/>
</dbReference>
<comment type="caution">
    <text evidence="2">The sequence shown here is derived from an EMBL/GenBank/DDBJ whole genome shotgun (WGS) entry which is preliminary data.</text>
</comment>
<accession>A0A0W7X6U1</accession>
<evidence type="ECO:0000259" key="1">
    <source>
        <dbReference type="Pfam" id="PF00144"/>
    </source>
</evidence>
<dbReference type="STRING" id="1765722.AT728_06205"/>
<name>A0A0W7X6U1_9ACTN</name>
<dbReference type="InterPro" id="IPR001466">
    <property type="entry name" value="Beta-lactam-related"/>
</dbReference>
<gene>
    <name evidence="2" type="ORF">AT728_06205</name>
</gene>
<protein>
    <recommendedName>
        <fullName evidence="1">Beta-lactamase-related domain-containing protein</fullName>
    </recommendedName>
</protein>
<sequence length="295" mass="31618">MTHTTGLWDFRSLVPLLGERSTFVYGVTDVLELAVRQKVLVPGFSRQYSNTNYLLLGVAVERETGKTLQELVEDWLGSDVGNFVYSPQVVVPARARGYEIVENGDVLEFGSFVDGRGSTNFWANAQELATLVARVTDGYVKQPAYGGLPLSSGTFYAAGQDGGFQAGAVVDSGSGRCHVALTNDPTLSPAQIMDDRLGVRIAAPGGRAQARETAAHGTEEPQGTYTCAALGVRLSLARDSDGALVASTGRRVLGRLREKSRGIFSDGHMDIFQQGEQLFLCINHARGIPLECSAT</sequence>
<dbReference type="Gene3D" id="3.40.710.10">
    <property type="entry name" value="DD-peptidase/beta-lactamase superfamily"/>
    <property type="match status" value="1"/>
</dbReference>
<proteinExistence type="predicted"/>
<dbReference type="EMBL" id="LOCL01000029">
    <property type="protein sequence ID" value="KUF18654.1"/>
    <property type="molecule type" value="Genomic_DNA"/>
</dbReference>
<dbReference type="Pfam" id="PF00144">
    <property type="entry name" value="Beta-lactamase"/>
    <property type="match status" value="1"/>
</dbReference>
<dbReference type="SUPFAM" id="SSF56601">
    <property type="entry name" value="beta-lactamase/transpeptidase-like"/>
    <property type="match status" value="1"/>
</dbReference>